<evidence type="ECO:0000313" key="1">
    <source>
        <dbReference type="EMBL" id="TWB12996.1"/>
    </source>
</evidence>
<name>A0A560FWK1_9PROT</name>
<evidence type="ECO:0000313" key="4">
    <source>
        <dbReference type="EMBL" id="TWB82951.1"/>
    </source>
</evidence>
<reference evidence="5 6" key="1">
    <citation type="submission" date="2019-06" db="EMBL/GenBank/DDBJ databases">
        <title>Genomic Encyclopedia of Type Strains, Phase IV (KMG-V): Genome sequencing to study the core and pangenomes of soil and plant-associated prokaryotes.</title>
        <authorList>
            <person name="Whitman W."/>
        </authorList>
    </citation>
    <scope>NUCLEOTIDE SEQUENCE [LARGE SCALE GENOMIC DNA]</scope>
    <source>
        <strain evidence="3 6">BR 11140</strain>
        <strain evidence="2 5">BR 11865</strain>
        <strain evidence="1 7">BR 11880</strain>
        <strain evidence="4 8">BR 12005</strain>
    </source>
</reference>
<evidence type="ECO:0000313" key="3">
    <source>
        <dbReference type="EMBL" id="TWB64206.1"/>
    </source>
</evidence>
<dbReference type="Proteomes" id="UP000319859">
    <property type="component" value="Unassembled WGS sequence"/>
</dbReference>
<dbReference type="EMBL" id="VITV01000001">
    <property type="protein sequence ID" value="TWB82951.1"/>
    <property type="molecule type" value="Genomic_DNA"/>
</dbReference>
<dbReference type="Proteomes" id="UP000320516">
    <property type="component" value="Unassembled WGS sequence"/>
</dbReference>
<dbReference type="OrthoDB" id="7361316at2"/>
<gene>
    <name evidence="4" type="ORF">FBZ87_101663</name>
    <name evidence="2" type="ORF">FBZ88_109259</name>
    <name evidence="1" type="ORF">FBZ89_12297</name>
    <name evidence="3" type="ORF">FBZ92_10199</name>
</gene>
<organism evidence="2 5">
    <name type="scientific">Nitrospirillum amazonense</name>
    <dbReference type="NCBI Taxonomy" id="28077"/>
    <lineage>
        <taxon>Bacteria</taxon>
        <taxon>Pseudomonadati</taxon>
        <taxon>Pseudomonadota</taxon>
        <taxon>Alphaproteobacteria</taxon>
        <taxon>Rhodospirillales</taxon>
        <taxon>Azospirillaceae</taxon>
        <taxon>Nitrospirillum</taxon>
    </lineage>
</organism>
<sequence>MALSRRGVEPPKPGEWMEEVKLPKRRLLVHAIHQRAGHPPHVEFLVDGRSSDRLSLALEVVLDSDRFRRMGVSQNAA</sequence>
<dbReference type="EMBL" id="VITT01000001">
    <property type="protein sequence ID" value="TWB64206.1"/>
    <property type="molecule type" value="Genomic_DNA"/>
</dbReference>
<evidence type="ECO:0000313" key="7">
    <source>
        <dbReference type="Proteomes" id="UP000319859"/>
    </source>
</evidence>
<dbReference type="EMBL" id="VITN01000022">
    <property type="protein sequence ID" value="TWB12996.1"/>
    <property type="molecule type" value="Genomic_DNA"/>
</dbReference>
<dbReference type="RefSeq" id="WP_138918831.1">
    <property type="nucleotide sequence ID" value="NZ_JAYNFR010000024.1"/>
</dbReference>
<accession>A0A560FWK1</accession>
<proteinExistence type="predicted"/>
<evidence type="ECO:0000313" key="2">
    <source>
        <dbReference type="EMBL" id="TWB25860.1"/>
    </source>
</evidence>
<comment type="caution">
    <text evidence="2">The sequence shown here is derived from an EMBL/GenBank/DDBJ whole genome shotgun (WGS) entry which is preliminary data.</text>
</comment>
<protein>
    <submittedName>
        <fullName evidence="2">Uncharacterized protein</fullName>
    </submittedName>
</protein>
<keyword evidence="5" id="KW-1185">Reference proteome</keyword>
<evidence type="ECO:0000313" key="6">
    <source>
        <dbReference type="Proteomes" id="UP000318050"/>
    </source>
</evidence>
<dbReference type="Proteomes" id="UP000318050">
    <property type="component" value="Unassembled WGS sequence"/>
</dbReference>
<evidence type="ECO:0000313" key="8">
    <source>
        <dbReference type="Proteomes" id="UP000320516"/>
    </source>
</evidence>
<evidence type="ECO:0000313" key="5">
    <source>
        <dbReference type="Proteomes" id="UP000316545"/>
    </source>
</evidence>
<dbReference type="EMBL" id="VITO01000009">
    <property type="protein sequence ID" value="TWB25860.1"/>
    <property type="molecule type" value="Genomic_DNA"/>
</dbReference>
<dbReference type="Proteomes" id="UP000316545">
    <property type="component" value="Unassembled WGS sequence"/>
</dbReference>
<dbReference type="AlphaFoldDB" id="A0A560FWK1"/>